<keyword evidence="2" id="KW-0547">Nucleotide-binding</keyword>
<keyword evidence="1" id="KW-0813">Transport</keyword>
<feature type="domain" description="ABC transporter" evidence="5">
    <location>
        <begin position="5"/>
        <end position="238"/>
    </location>
</feature>
<dbReference type="Gene3D" id="3.40.50.300">
    <property type="entry name" value="P-loop containing nucleotide triphosphate hydrolases"/>
    <property type="match status" value="1"/>
</dbReference>
<dbReference type="InterPro" id="IPR027417">
    <property type="entry name" value="P-loop_NTPase"/>
</dbReference>
<proteinExistence type="inferred from homology"/>
<dbReference type="InterPro" id="IPR003593">
    <property type="entry name" value="AAA+_ATPase"/>
</dbReference>
<dbReference type="GO" id="GO:0022857">
    <property type="term" value="F:transmembrane transporter activity"/>
    <property type="evidence" value="ECO:0007669"/>
    <property type="project" value="TreeGrafter"/>
</dbReference>
<comment type="similarity">
    <text evidence="4">Belongs to the ABC transporter superfamily. Macrolide exporter (TC 3.A.1.122) family.</text>
</comment>
<dbReference type="SMART" id="SM00382">
    <property type="entry name" value="AAA"/>
    <property type="match status" value="1"/>
</dbReference>
<dbReference type="AlphaFoldDB" id="A0A8I0MZM9"/>
<evidence type="ECO:0000259" key="5">
    <source>
        <dbReference type="PROSITE" id="PS50893"/>
    </source>
</evidence>
<keyword evidence="7" id="KW-1185">Reference proteome</keyword>
<evidence type="ECO:0000313" key="7">
    <source>
        <dbReference type="Proteomes" id="UP000660708"/>
    </source>
</evidence>
<dbReference type="InterPro" id="IPR015854">
    <property type="entry name" value="ABC_transpr_LolD-like"/>
</dbReference>
<dbReference type="GO" id="GO:0005886">
    <property type="term" value="C:plasma membrane"/>
    <property type="evidence" value="ECO:0007669"/>
    <property type="project" value="TreeGrafter"/>
</dbReference>
<gene>
    <name evidence="6" type="ORF">PPEP_b0977</name>
</gene>
<dbReference type="InterPro" id="IPR017871">
    <property type="entry name" value="ABC_transporter-like_CS"/>
</dbReference>
<evidence type="ECO:0000256" key="1">
    <source>
        <dbReference type="ARBA" id="ARBA00022448"/>
    </source>
</evidence>
<dbReference type="CDD" id="cd03255">
    <property type="entry name" value="ABC_MJ0796_LolCDE_FtsE"/>
    <property type="match status" value="1"/>
</dbReference>
<dbReference type="GO" id="GO:0016887">
    <property type="term" value="F:ATP hydrolysis activity"/>
    <property type="evidence" value="ECO:0007669"/>
    <property type="project" value="InterPro"/>
</dbReference>
<dbReference type="PANTHER" id="PTHR24220">
    <property type="entry name" value="IMPORT ATP-BINDING PROTEIN"/>
    <property type="match status" value="1"/>
</dbReference>
<protein>
    <submittedName>
        <fullName evidence="6">Putative ABC transport system ATP-binding protein</fullName>
    </submittedName>
</protein>
<dbReference type="Pfam" id="PF00005">
    <property type="entry name" value="ABC_tran"/>
    <property type="match status" value="1"/>
</dbReference>
<dbReference type="EMBL" id="AQHF01000034">
    <property type="protein sequence ID" value="MBE0349072.1"/>
    <property type="molecule type" value="Genomic_DNA"/>
</dbReference>
<dbReference type="PROSITE" id="PS00211">
    <property type="entry name" value="ABC_TRANSPORTER_1"/>
    <property type="match status" value="1"/>
</dbReference>
<keyword evidence="3 6" id="KW-0067">ATP-binding</keyword>
<accession>A0A8I0MZM9</accession>
<evidence type="ECO:0000256" key="3">
    <source>
        <dbReference type="ARBA" id="ARBA00022840"/>
    </source>
</evidence>
<sequence length="238" mass="25812">MNSVIQLNNIEKRFQTDEIATQALDGINLVVEPGEFVAITGPSGCGKSTLLSILGLIDEPSNGEYFISGNQAFNLNSDERAHIRANHIGFIFQAFNLISDLNVLENVMLPLTYIGGISQKEMEQKAKDALSMVGLENRINHFPSQLSGGQQQRVAVARALINSPDLILADEPTGNLDSHNAQQVLGLLSELHAAGKTICMVTHDIESTTYASRVISMLDGTILRDKKQLERASKVVGA</sequence>
<dbReference type="GO" id="GO:0005524">
    <property type="term" value="F:ATP binding"/>
    <property type="evidence" value="ECO:0007669"/>
    <property type="project" value="UniProtKB-KW"/>
</dbReference>
<evidence type="ECO:0000256" key="4">
    <source>
        <dbReference type="ARBA" id="ARBA00038388"/>
    </source>
</evidence>
<dbReference type="InterPro" id="IPR017911">
    <property type="entry name" value="MacB-like_ATP-bd"/>
</dbReference>
<dbReference type="PANTHER" id="PTHR24220:SF648">
    <property type="entry name" value="ABC TRANSPORTER ATP-BINDING PROTEIN YTRE"/>
    <property type="match status" value="1"/>
</dbReference>
<dbReference type="InterPro" id="IPR003439">
    <property type="entry name" value="ABC_transporter-like_ATP-bd"/>
</dbReference>
<name>A0A8I0MZM9_9GAMM</name>
<organism evidence="6 7">
    <name type="scientific">Pseudoalteromonas peptidolytica F12-50-A1</name>
    <dbReference type="NCBI Taxonomy" id="1315280"/>
    <lineage>
        <taxon>Bacteria</taxon>
        <taxon>Pseudomonadati</taxon>
        <taxon>Pseudomonadota</taxon>
        <taxon>Gammaproteobacteria</taxon>
        <taxon>Alteromonadales</taxon>
        <taxon>Pseudoalteromonadaceae</taxon>
        <taxon>Pseudoalteromonas</taxon>
    </lineage>
</organism>
<dbReference type="RefSeq" id="WP_147391249.1">
    <property type="nucleotide sequence ID" value="NZ_AQHF01000034.1"/>
</dbReference>
<dbReference type="SUPFAM" id="SSF52540">
    <property type="entry name" value="P-loop containing nucleoside triphosphate hydrolases"/>
    <property type="match status" value="1"/>
</dbReference>
<dbReference type="GO" id="GO:1902495">
    <property type="term" value="C:transmembrane transporter complex"/>
    <property type="evidence" value="ECO:0007669"/>
    <property type="project" value="UniProtKB-ARBA"/>
</dbReference>
<dbReference type="PROSITE" id="PS50893">
    <property type="entry name" value="ABC_TRANSPORTER_2"/>
    <property type="match status" value="1"/>
</dbReference>
<reference evidence="6 7" key="1">
    <citation type="submission" date="2015-06" db="EMBL/GenBank/DDBJ databases">
        <title>Genome sequence of Pseudoalteromonas peptidolytica.</title>
        <authorList>
            <person name="Xie B.-B."/>
            <person name="Rong J.-C."/>
            <person name="Qin Q.-L."/>
            <person name="Zhang Y.-Z."/>
        </authorList>
    </citation>
    <scope>NUCLEOTIDE SEQUENCE [LARGE SCALE GENOMIC DNA]</scope>
    <source>
        <strain evidence="6 7">F12-50-A1</strain>
    </source>
</reference>
<evidence type="ECO:0000313" key="6">
    <source>
        <dbReference type="EMBL" id="MBE0349072.1"/>
    </source>
</evidence>
<comment type="caution">
    <text evidence="6">The sequence shown here is derived from an EMBL/GenBank/DDBJ whole genome shotgun (WGS) entry which is preliminary data.</text>
</comment>
<dbReference type="FunFam" id="3.40.50.300:FF:000032">
    <property type="entry name" value="Export ABC transporter ATP-binding protein"/>
    <property type="match status" value="1"/>
</dbReference>
<evidence type="ECO:0000256" key="2">
    <source>
        <dbReference type="ARBA" id="ARBA00022741"/>
    </source>
</evidence>
<dbReference type="Proteomes" id="UP000660708">
    <property type="component" value="Unassembled WGS sequence"/>
</dbReference>